<dbReference type="SMART" id="SM00490">
    <property type="entry name" value="HELICc"/>
    <property type="match status" value="1"/>
</dbReference>
<dbReference type="CDD" id="cd18791">
    <property type="entry name" value="SF2_C_RHA"/>
    <property type="match status" value="1"/>
</dbReference>
<dbReference type="Pfam" id="PF21010">
    <property type="entry name" value="HA2_C"/>
    <property type="match status" value="1"/>
</dbReference>
<protein>
    <submittedName>
        <fullName evidence="11">Putative ATP-dependent RNA helicase DHX57</fullName>
    </submittedName>
</protein>
<dbReference type="FunFam" id="3.40.50.300:FF:000526">
    <property type="entry name" value="DExH-box ATP-dependent RNA helicase DExH3"/>
    <property type="match status" value="1"/>
</dbReference>
<evidence type="ECO:0000259" key="9">
    <source>
        <dbReference type="PROSITE" id="PS51192"/>
    </source>
</evidence>
<dbReference type="GO" id="GO:0004386">
    <property type="term" value="F:helicase activity"/>
    <property type="evidence" value="ECO:0007669"/>
    <property type="project" value="UniProtKB-KW"/>
</dbReference>
<dbReference type="SMART" id="SM00847">
    <property type="entry name" value="HA2"/>
    <property type="match status" value="1"/>
</dbReference>
<reference evidence="11 12" key="1">
    <citation type="journal article" date="2018" name="Mol. Biol. Evol.">
        <title>Analysis of the draft genome of the red seaweed Gracilariopsis chorda provides insights into genome size evolution in Rhodophyta.</title>
        <authorList>
            <person name="Lee J."/>
            <person name="Yang E.C."/>
            <person name="Graf L."/>
            <person name="Yang J.H."/>
            <person name="Qiu H."/>
            <person name="Zel Zion U."/>
            <person name="Chan C.X."/>
            <person name="Stephens T.G."/>
            <person name="Weber A.P.M."/>
            <person name="Boo G.H."/>
            <person name="Boo S.M."/>
            <person name="Kim K.M."/>
            <person name="Shin Y."/>
            <person name="Jung M."/>
            <person name="Lee S.J."/>
            <person name="Yim H.S."/>
            <person name="Lee J.H."/>
            <person name="Bhattacharya D."/>
            <person name="Yoon H.S."/>
        </authorList>
    </citation>
    <scope>NUCLEOTIDE SEQUENCE [LARGE SCALE GENOMIC DNA]</scope>
    <source>
        <strain evidence="11 12">SKKU-2015</strain>
        <tissue evidence="11">Whole body</tissue>
    </source>
</reference>
<evidence type="ECO:0000256" key="7">
    <source>
        <dbReference type="ARBA" id="ARBA00060772"/>
    </source>
</evidence>
<keyword evidence="6" id="KW-0694">RNA-binding</keyword>
<dbReference type="SUPFAM" id="SSF52540">
    <property type="entry name" value="P-loop containing nucleoside triphosphate hydrolases"/>
    <property type="match status" value="1"/>
</dbReference>
<feature type="region of interest" description="Disordered" evidence="8">
    <location>
        <begin position="185"/>
        <end position="215"/>
    </location>
</feature>
<dbReference type="SMART" id="SM00487">
    <property type="entry name" value="DEXDc"/>
    <property type="match status" value="1"/>
</dbReference>
<evidence type="ECO:0000256" key="8">
    <source>
        <dbReference type="SAM" id="MobiDB-lite"/>
    </source>
</evidence>
<dbReference type="CDD" id="cd17917">
    <property type="entry name" value="DEXHc_RHA-like"/>
    <property type="match status" value="1"/>
</dbReference>
<dbReference type="Pfam" id="PF00270">
    <property type="entry name" value="DEAD"/>
    <property type="match status" value="1"/>
</dbReference>
<dbReference type="InterPro" id="IPR011709">
    <property type="entry name" value="DEAD-box_helicase_OB_fold"/>
</dbReference>
<dbReference type="GO" id="GO:0016787">
    <property type="term" value="F:hydrolase activity"/>
    <property type="evidence" value="ECO:0007669"/>
    <property type="project" value="UniProtKB-KW"/>
</dbReference>
<sequence>MGKRRGRTGPGGAVVSSLSKNPGGAVRGRGSETQEKSSGQKPRRREDHELNKLANLPSSSKTRNSQAGGANSSSSSGQSSGWLGKSPQQMLREWCNRNNRKRPYFSTTSNSDLVRCTIPPGHKDGKPGKGSAFERVIGFGEKPGEDYAALNVLHQVERGKPLERLLAPEYREVWLSLDKRYAEMQQNQEKRSAMAKTRKQTAERRANSEKNKESATISIAAASRQLIEDALLQQQLSKEPQKVTNLKVETGVAGSSISDRNGVRRELLDLGFAELDANDASQMFSNISDALDYLCLNLDESELPSSFAAKADVEIVQFYSKESSQGPKRVDTTQRDELCRYLCLSRYASERALKKADGVYENALYTLYESLTHNIFTRSPSLEKDLEAMEIQRIEEKETLLAIYGEDVEAGFGMFPAFPNKWSVIIRISDGFPAVGYLGSASVAFVDADGYYPFSAPVVLVLESGRMTDSETGTLAGAQKRLLMRGAAAKVAELRKSFDAIGNGESTVPKPVYCVYEVITFLCTATAEDLFRSATSKFVLRTEKSVSGIKERASQALPEGNDRTGRKEIARKRIHRPVQSDPLKHSPELLEMKKRRAGLPAHKARSEILSKVMNNQVVVVSGATGSGKTTQIPQFLLEEASENRRPVSIICTQPRRIAAMSVAERVASERCQSVGESVGYQVKLNSRLSRQTRLVFCTTGVLLRRLQSDPHLESVSHVILDEVHERSSETDFLMLILRDILPKRRSLRVILMSATLDAAKFAAYFSSTPSSSSSWKIRVPIVAIPGRTYPVDELYLEDAVSLARYTLKPGDRYARKRGPPSQRGKLAGEVAGVVRDYYARTSATEAAAADDPADDDIIGNDSGGDSSEIVPRFYLDVQHSRVPEVSNFHDYRAMASLIDESLVNFDLIDMLVRQIVLTTSSDDNSGAILVFLPGTSEISTLIRRLSTGPGSNKLWALPLHSLLSPEDQRKVFKPPPNGKRKLICSTNIAETSITINDVTVVIDTLRVKETSFDPLNGFSVLSECFVSKAAAKQRAGRAGRVSKGTCYRLVRRNTFEAKLAAQQKPEIQRIALEHLVLNVLSIVSESHRENSPYDFFSKAIDPPDKEAVATAINNLINIGALRTVGSKGKKGYGDVEMTALGKHLAGLPVDARIGKLLIYGSVFGCLDAALTIASTISERSPFYAPLDKREEARSAKGKFHWGKSDLLTYVNVYEKWRELQENGHSNGAQQKFCNEHFLLRKLLITIGDNRRKLANALKDIGFCGRQVDTRGWERTDQFNKNGRNLRILRAVICAALYPNIVRIDLPPTKYREVAGGSIPINHNSKDLKLRTKNSARVFLHPESTNFHIGNYETRWLAYYEKVHTSKLFIRDSTMVSPYAILLFGGDIGVNHKNGQMSVDRWVVFKAPAQVAVLARELRRELDQLLLRKFENTDLDISSDGSMVKDAIVRLITHES</sequence>
<dbReference type="STRING" id="448386.A0A2V3IHA0"/>
<dbReference type="InterPro" id="IPR002464">
    <property type="entry name" value="DNA/RNA_helicase_DEAH_CS"/>
</dbReference>
<dbReference type="PROSITE" id="PS00690">
    <property type="entry name" value="DEAH_ATP_HELICASE"/>
    <property type="match status" value="1"/>
</dbReference>
<dbReference type="Proteomes" id="UP000247409">
    <property type="component" value="Unassembled WGS sequence"/>
</dbReference>
<dbReference type="Pfam" id="PF07717">
    <property type="entry name" value="OB_NTP_bind"/>
    <property type="match status" value="1"/>
</dbReference>
<evidence type="ECO:0000256" key="4">
    <source>
        <dbReference type="ARBA" id="ARBA00022806"/>
    </source>
</evidence>
<organism evidence="11 12">
    <name type="scientific">Gracilariopsis chorda</name>
    <dbReference type="NCBI Taxonomy" id="448386"/>
    <lineage>
        <taxon>Eukaryota</taxon>
        <taxon>Rhodophyta</taxon>
        <taxon>Florideophyceae</taxon>
        <taxon>Rhodymeniophycidae</taxon>
        <taxon>Gracilariales</taxon>
        <taxon>Gracilariaceae</taxon>
        <taxon>Gracilariopsis</taxon>
    </lineage>
</organism>
<dbReference type="PROSITE" id="PS51192">
    <property type="entry name" value="HELICASE_ATP_BIND_1"/>
    <property type="match status" value="1"/>
</dbReference>
<evidence type="ECO:0000256" key="5">
    <source>
        <dbReference type="ARBA" id="ARBA00022840"/>
    </source>
</evidence>
<evidence type="ECO:0000256" key="3">
    <source>
        <dbReference type="ARBA" id="ARBA00022801"/>
    </source>
</evidence>
<dbReference type="InterPro" id="IPR007502">
    <property type="entry name" value="Helicase-assoc_dom"/>
</dbReference>
<dbReference type="Pfam" id="PF26026">
    <property type="entry name" value="RNA_hel_CTD"/>
    <property type="match status" value="1"/>
</dbReference>
<dbReference type="EMBL" id="NBIV01000216">
    <property type="protein sequence ID" value="PXF41464.1"/>
    <property type="molecule type" value="Genomic_DNA"/>
</dbReference>
<dbReference type="PROSITE" id="PS51194">
    <property type="entry name" value="HELICASE_CTER"/>
    <property type="match status" value="1"/>
</dbReference>
<keyword evidence="2" id="KW-0547">Nucleotide-binding</keyword>
<dbReference type="InterPro" id="IPR059023">
    <property type="entry name" value="RNA_hel_CTD"/>
</dbReference>
<comment type="similarity">
    <text evidence="1">Belongs to the DEAD box helicase family. DEAH subfamily.</text>
</comment>
<evidence type="ECO:0000256" key="2">
    <source>
        <dbReference type="ARBA" id="ARBA00022741"/>
    </source>
</evidence>
<dbReference type="Gene3D" id="1.20.120.1080">
    <property type="match status" value="1"/>
</dbReference>
<dbReference type="InterPro" id="IPR027417">
    <property type="entry name" value="P-loop_NTPase"/>
</dbReference>
<feature type="region of interest" description="Disordered" evidence="8">
    <location>
        <begin position="552"/>
        <end position="586"/>
    </location>
</feature>
<keyword evidence="5" id="KW-0067">ATP-binding</keyword>
<evidence type="ECO:0000256" key="1">
    <source>
        <dbReference type="ARBA" id="ARBA00008792"/>
    </source>
</evidence>
<keyword evidence="4 11" id="KW-0347">Helicase</keyword>
<evidence type="ECO:0000259" key="10">
    <source>
        <dbReference type="PROSITE" id="PS51194"/>
    </source>
</evidence>
<feature type="region of interest" description="Disordered" evidence="8">
    <location>
        <begin position="101"/>
        <end position="129"/>
    </location>
</feature>
<name>A0A2V3IHA0_9FLOR</name>
<dbReference type="Gene3D" id="3.40.50.300">
    <property type="entry name" value="P-loop containing nucleotide triphosphate hydrolases"/>
    <property type="match status" value="2"/>
</dbReference>
<proteinExistence type="inferred from homology"/>
<dbReference type="InterPro" id="IPR011545">
    <property type="entry name" value="DEAD/DEAH_box_helicase_dom"/>
</dbReference>
<evidence type="ECO:0000313" key="12">
    <source>
        <dbReference type="Proteomes" id="UP000247409"/>
    </source>
</evidence>
<feature type="region of interest" description="Disordered" evidence="8">
    <location>
        <begin position="1"/>
        <end position="87"/>
    </location>
</feature>
<accession>A0A2V3IHA0</accession>
<dbReference type="InterPro" id="IPR001650">
    <property type="entry name" value="Helicase_C-like"/>
</dbReference>
<dbReference type="FunFam" id="1.20.120.1080:FF:000002">
    <property type="entry name" value="Putative ATP-dependent RNA helicase DHX36"/>
    <property type="match status" value="1"/>
</dbReference>
<comment type="caution">
    <text evidence="11">The sequence shown here is derived from an EMBL/GenBank/DDBJ whole genome shotgun (WGS) entry which is preliminary data.</text>
</comment>
<dbReference type="PANTHER" id="PTHR18934">
    <property type="entry name" value="ATP-DEPENDENT RNA HELICASE"/>
    <property type="match status" value="1"/>
</dbReference>
<feature type="domain" description="Helicase ATP-binding" evidence="9">
    <location>
        <begin position="609"/>
        <end position="774"/>
    </location>
</feature>
<keyword evidence="3" id="KW-0378">Hydrolase</keyword>
<dbReference type="Pfam" id="PF00271">
    <property type="entry name" value="Helicase_C"/>
    <property type="match status" value="1"/>
</dbReference>
<comment type="similarity">
    <text evidence="7">Belongs to the DExH box helicase family.</text>
</comment>
<feature type="compositionally biased region" description="Low complexity" evidence="8">
    <location>
        <begin position="64"/>
        <end position="81"/>
    </location>
</feature>
<dbReference type="GO" id="GO:0005524">
    <property type="term" value="F:ATP binding"/>
    <property type="evidence" value="ECO:0007669"/>
    <property type="project" value="UniProtKB-KW"/>
</dbReference>
<dbReference type="InterPro" id="IPR014001">
    <property type="entry name" value="Helicase_ATP-bd"/>
</dbReference>
<dbReference type="OrthoDB" id="5087at2759"/>
<evidence type="ECO:0000256" key="6">
    <source>
        <dbReference type="ARBA" id="ARBA00022884"/>
    </source>
</evidence>
<gene>
    <name evidence="11" type="ORF">BWQ96_08845</name>
</gene>
<evidence type="ECO:0000313" key="11">
    <source>
        <dbReference type="EMBL" id="PXF41464.1"/>
    </source>
</evidence>
<dbReference type="PANTHER" id="PTHR18934:SF99">
    <property type="entry name" value="ATP-DEPENDENT RNA HELICASE DHX37-RELATED"/>
    <property type="match status" value="1"/>
</dbReference>
<feature type="compositionally biased region" description="Basic and acidic residues" evidence="8">
    <location>
        <begin position="200"/>
        <end position="213"/>
    </location>
</feature>
<feature type="domain" description="Helicase C-terminal" evidence="10">
    <location>
        <begin position="911"/>
        <end position="1083"/>
    </location>
</feature>
<keyword evidence="12" id="KW-1185">Reference proteome</keyword>
<dbReference type="GO" id="GO:0003723">
    <property type="term" value="F:RNA binding"/>
    <property type="evidence" value="ECO:0007669"/>
    <property type="project" value="UniProtKB-KW"/>
</dbReference>